<sequence length="1385" mass="152505">MFSSPRSPSSAGSPQSTASNALTPSRKIQSLLAQFDESDSDTPAHRPQAGSIGHSEQTNPVQPARARSPVDDGLEEEDLPVVPRSRIAARLQGLSTTSNIATDEKDPSQVESSRPNTVEGSDGNGDVAVSGMSRRLLTTRKSSPIRDVENVHTFRSASPLFIPSPSATRHEATPIRMSDRSDSEDIEKPSAANNSRFLALVEKHRKQRLEKEAEEAAKREARIERLKADERGARQQRGSSPPDDNDEDSDSSDDEGAKKLSRQARPTRKASKKAIEEMNRETQRLSRNMQLAHQARTKKKITKDSLLARFNFPIPNSTSQITADGEIEDPTTGSSRAGSDTEAMKSRGSPPTSPMQEDGHSNSPKSAKGCAGDILHADRVDAVVGAATSPLRPPTILDKGKGRARSEDPIEHSIHGYPIKTPISQDLTEIQEPALRPSTKPFRSKSFWARAIKPGTDDSDSDLEVITSKGDMRKYAAFEHVPKRKAKEAPSHLALRSLAHLVGGEDRKHSMNAAEMEASLRKAARMQARREREQKIQELKAKGVMVQTAEEREREQQEVEDLLEKARKDAAEIQKREKALAKKEGNYSKDDLDDEESEDDEDFDEDDDGEISEDSDGDENYEHENGDGNLLDNQADEEDSAESEAVENEIKDASKEFDEASDPVRETDHALARKSRTNRVISDDEDEDVQDQILKSPQLPVPAKTPQSLSRSARKQIPGIQMSDDLPIGLTQAFAATMADYSQNQGVENVQEQDSLTMTMDLPSPNLAMVPRLQRLDSIDVITDSQPASQTQPLNINLSFSQSQRVPPSPASGLRINAAQLTPSQPQFEPTQDGGYALSPFAGNRFATETPQHPGAHSTIDTVVLPNDTQDSPIVQRKARLRRGHTINTESEENLPGVVEASAFDVIRHAAKRERHDKFDKSKSHARDAVDEAAEESEDEYAGLGGASDEDVNEEENEDDRKMIDEDTQVGVGDEARLAKLFADRERQQDEAAVSKLLKDITTGALRRKRGGNDVLDLSDEEDAILRRREAKRREFAKMRRELLKDEAVGKIAEDKKKEAFLRSIEDRQPSDDEEDFDFPETSLEDESQEKPDDVARQSEESQNPQSIAQLPNGDQSKRSLRTVGASKLNQIRRPHDRSGVNLNRRPATLAEIRESVSFLIEEPDSQAATIDLGLSDSDEEPEAYVNLDRHFQAAEADENADEGDDLGGFIVDDDGRATGESTFKKPAAPFSEIRAPFSERRTKDRPNVVNRLSILRQSSSSSASSASTKMAFYSASSSASGSFSKVPSLLRQATTNSSLGSVANRDENVSATGVVTNKTERGKASEEKEFVRKGSGGRRNAVNYRPTMKEEKMSQRAGIAKKSATKNKGVSGFLGGLFRQDSWT</sequence>
<accession>A0A0D2I4W5</accession>
<feature type="compositionally biased region" description="Polar residues" evidence="4">
    <location>
        <begin position="109"/>
        <end position="119"/>
    </location>
</feature>
<proteinExistence type="predicted"/>
<feature type="compositionally biased region" description="Basic and acidic residues" evidence="4">
    <location>
        <begin position="914"/>
        <end position="930"/>
    </location>
</feature>
<dbReference type="InterPro" id="IPR018564">
    <property type="entry name" value="Repl_chkpnt_MRC1_dom"/>
</dbReference>
<feature type="compositionally biased region" description="Acidic residues" evidence="4">
    <location>
        <begin position="931"/>
        <end position="941"/>
    </location>
</feature>
<keyword evidence="2" id="KW-0597">Phosphoprotein</keyword>
<dbReference type="Pfam" id="PF09444">
    <property type="entry name" value="MRC1"/>
    <property type="match status" value="1"/>
</dbReference>
<dbReference type="HOGENOM" id="CLU_002311_0_0_1"/>
<feature type="compositionally biased region" description="Basic and acidic residues" evidence="4">
    <location>
        <begin position="209"/>
        <end position="233"/>
    </location>
</feature>
<dbReference type="GeneID" id="25297985"/>
<feature type="region of interest" description="Disordered" evidence="4">
    <location>
        <begin position="385"/>
        <end position="425"/>
    </location>
</feature>
<dbReference type="GO" id="GO:0033314">
    <property type="term" value="P:mitotic DNA replication checkpoint signaling"/>
    <property type="evidence" value="ECO:0007669"/>
    <property type="project" value="TreeGrafter"/>
</dbReference>
<evidence type="ECO:0000313" key="6">
    <source>
        <dbReference type="EMBL" id="KIX00849.1"/>
    </source>
</evidence>
<feature type="compositionally biased region" description="Basic and acidic residues" evidence="4">
    <location>
        <begin position="577"/>
        <end position="590"/>
    </location>
</feature>
<reference evidence="6 7" key="1">
    <citation type="submission" date="2015-01" db="EMBL/GenBank/DDBJ databases">
        <title>The Genome Sequence of Rhinocladiella mackenzie CBS 650.93.</title>
        <authorList>
            <consortium name="The Broad Institute Genomics Platform"/>
            <person name="Cuomo C."/>
            <person name="de Hoog S."/>
            <person name="Gorbushina A."/>
            <person name="Stielow B."/>
            <person name="Teixiera M."/>
            <person name="Abouelleil A."/>
            <person name="Chapman S.B."/>
            <person name="Priest M."/>
            <person name="Young S.K."/>
            <person name="Wortman J."/>
            <person name="Nusbaum C."/>
            <person name="Birren B."/>
        </authorList>
    </citation>
    <scope>NUCLEOTIDE SEQUENCE [LARGE SCALE GENOMIC DNA]</scope>
    <source>
        <strain evidence="6 7">CBS 650.93</strain>
    </source>
</reference>
<keyword evidence="3" id="KW-0539">Nucleus</keyword>
<feature type="compositionally biased region" description="Basic and acidic residues" evidence="4">
    <location>
        <begin position="1059"/>
        <end position="1071"/>
    </location>
</feature>
<feature type="compositionally biased region" description="Polar residues" evidence="4">
    <location>
        <begin position="1101"/>
        <end position="1115"/>
    </location>
</feature>
<feature type="region of interest" description="Disordered" evidence="4">
    <location>
        <begin position="914"/>
        <end position="970"/>
    </location>
</feature>
<feature type="region of interest" description="Disordered" evidence="4">
    <location>
        <begin position="1059"/>
        <end position="1142"/>
    </location>
</feature>
<evidence type="ECO:0000313" key="7">
    <source>
        <dbReference type="Proteomes" id="UP000053617"/>
    </source>
</evidence>
<feature type="compositionally biased region" description="Low complexity" evidence="4">
    <location>
        <begin position="1"/>
        <end position="19"/>
    </location>
</feature>
<dbReference type="PANTHER" id="PTHR14396">
    <property type="entry name" value="CLASPIN"/>
    <property type="match status" value="1"/>
</dbReference>
<feature type="compositionally biased region" description="Acidic residues" evidence="4">
    <location>
        <begin position="634"/>
        <end position="647"/>
    </location>
</feature>
<feature type="compositionally biased region" description="Basic and acidic residues" evidence="4">
    <location>
        <begin position="398"/>
        <end position="414"/>
    </location>
</feature>
<evidence type="ECO:0000256" key="1">
    <source>
        <dbReference type="ARBA" id="ARBA00004123"/>
    </source>
</evidence>
<dbReference type="RefSeq" id="XP_013267985.1">
    <property type="nucleotide sequence ID" value="XM_013412531.1"/>
</dbReference>
<dbReference type="GO" id="GO:0007095">
    <property type="term" value="P:mitotic G2 DNA damage checkpoint signaling"/>
    <property type="evidence" value="ECO:0007669"/>
    <property type="project" value="TreeGrafter"/>
</dbReference>
<feature type="region of interest" description="Disordered" evidence="4">
    <location>
        <begin position="577"/>
        <end position="721"/>
    </location>
</feature>
<evidence type="ECO:0000259" key="5">
    <source>
        <dbReference type="Pfam" id="PF09444"/>
    </source>
</evidence>
<feature type="compositionally biased region" description="Acidic residues" evidence="4">
    <location>
        <begin position="1072"/>
        <end position="1088"/>
    </location>
</feature>
<dbReference type="GO" id="GO:0005634">
    <property type="term" value="C:nucleus"/>
    <property type="evidence" value="ECO:0007669"/>
    <property type="project" value="UniProtKB-SubCell"/>
</dbReference>
<dbReference type="EMBL" id="KN847482">
    <property type="protein sequence ID" value="KIX00849.1"/>
    <property type="molecule type" value="Genomic_DNA"/>
</dbReference>
<feature type="domain" description="DNA replication checkpoint mediator MRC1" evidence="5">
    <location>
        <begin position="923"/>
        <end position="1063"/>
    </location>
</feature>
<dbReference type="STRING" id="1442369.A0A0D2I4W5"/>
<gene>
    <name evidence="6" type="ORF">Z518_09914</name>
</gene>
<feature type="compositionally biased region" description="Polar residues" evidence="4">
    <location>
        <begin position="20"/>
        <end position="32"/>
    </location>
</feature>
<feature type="compositionally biased region" description="Basic and acidic residues" evidence="4">
    <location>
        <begin position="1319"/>
        <end position="1333"/>
    </location>
</feature>
<comment type="subcellular location">
    <subcellularLocation>
        <location evidence="1">Nucleus</location>
    </subcellularLocation>
</comment>
<feature type="compositionally biased region" description="Basic and acidic residues" evidence="4">
    <location>
        <begin position="273"/>
        <end position="284"/>
    </location>
</feature>
<dbReference type="GO" id="GO:0010997">
    <property type="term" value="F:anaphase-promoting complex binding"/>
    <property type="evidence" value="ECO:0007669"/>
    <property type="project" value="TreeGrafter"/>
</dbReference>
<feature type="region of interest" description="Disordered" evidence="4">
    <location>
        <begin position="1197"/>
        <end position="1228"/>
    </location>
</feature>
<feature type="compositionally biased region" description="Basic and acidic residues" evidence="4">
    <location>
        <begin position="168"/>
        <end position="188"/>
    </location>
</feature>
<dbReference type="Proteomes" id="UP000053617">
    <property type="component" value="Unassembled WGS sequence"/>
</dbReference>
<name>A0A0D2I4W5_9EURO</name>
<dbReference type="InterPro" id="IPR024146">
    <property type="entry name" value="Claspin"/>
</dbReference>
<feature type="compositionally biased region" description="Basic and acidic residues" evidence="4">
    <location>
        <begin position="1089"/>
        <end position="1100"/>
    </location>
</feature>
<dbReference type="VEuPathDB" id="FungiDB:Z518_09914"/>
<evidence type="ECO:0000256" key="2">
    <source>
        <dbReference type="ARBA" id="ARBA00022553"/>
    </source>
</evidence>
<feature type="region of interest" description="Disordered" evidence="4">
    <location>
        <begin position="502"/>
        <end position="534"/>
    </location>
</feature>
<evidence type="ECO:0000256" key="4">
    <source>
        <dbReference type="SAM" id="MobiDB-lite"/>
    </source>
</evidence>
<feature type="region of interest" description="Disordered" evidence="4">
    <location>
        <begin position="1311"/>
        <end position="1365"/>
    </location>
</feature>
<dbReference type="OrthoDB" id="2130597at2759"/>
<feature type="compositionally biased region" description="Acidic residues" evidence="4">
    <location>
        <begin position="591"/>
        <end position="619"/>
    </location>
</feature>
<feature type="compositionally biased region" description="Basic residues" evidence="4">
    <location>
        <begin position="259"/>
        <end position="272"/>
    </location>
</feature>
<feature type="compositionally biased region" description="Basic and acidic residues" evidence="4">
    <location>
        <begin position="648"/>
        <end position="671"/>
    </location>
</feature>
<feature type="compositionally biased region" description="Acidic residues" evidence="4">
    <location>
        <begin position="1197"/>
        <end position="1206"/>
    </location>
</feature>
<organism evidence="6 7">
    <name type="scientific">Rhinocladiella mackenziei CBS 650.93</name>
    <dbReference type="NCBI Taxonomy" id="1442369"/>
    <lineage>
        <taxon>Eukaryota</taxon>
        <taxon>Fungi</taxon>
        <taxon>Dikarya</taxon>
        <taxon>Ascomycota</taxon>
        <taxon>Pezizomycotina</taxon>
        <taxon>Eurotiomycetes</taxon>
        <taxon>Chaetothyriomycetidae</taxon>
        <taxon>Chaetothyriales</taxon>
        <taxon>Herpotrichiellaceae</taxon>
        <taxon>Rhinocladiella</taxon>
    </lineage>
</organism>
<feature type="region of interest" description="Disordered" evidence="4">
    <location>
        <begin position="1"/>
        <end position="371"/>
    </location>
</feature>
<feature type="compositionally biased region" description="Acidic residues" evidence="4">
    <location>
        <begin position="948"/>
        <end position="958"/>
    </location>
</feature>
<keyword evidence="7" id="KW-1185">Reference proteome</keyword>
<evidence type="ECO:0000256" key="3">
    <source>
        <dbReference type="ARBA" id="ARBA00023242"/>
    </source>
</evidence>
<dbReference type="PANTHER" id="PTHR14396:SF10">
    <property type="entry name" value="CLASPIN"/>
    <property type="match status" value="1"/>
</dbReference>
<feature type="compositionally biased region" description="Acidic residues" evidence="4">
    <location>
        <begin position="243"/>
        <end position="254"/>
    </location>
</feature>
<protein>
    <recommendedName>
        <fullName evidence="5">DNA replication checkpoint mediator MRC1 domain-containing protein</fullName>
    </recommendedName>
</protein>